<dbReference type="GO" id="GO:0005634">
    <property type="term" value="C:nucleus"/>
    <property type="evidence" value="ECO:0007669"/>
    <property type="project" value="UniProtKB-SubCell"/>
</dbReference>
<dbReference type="PROSITE" id="PS50090">
    <property type="entry name" value="MYB_LIKE"/>
    <property type="match status" value="2"/>
</dbReference>
<evidence type="ECO:0000313" key="11">
    <source>
        <dbReference type="Proteomes" id="UP000077755"/>
    </source>
</evidence>
<feature type="domain" description="HTH myb-type" evidence="8">
    <location>
        <begin position="6"/>
        <end position="62"/>
    </location>
</feature>
<sequence length="278" mass="31272">MHTRQEQVIKKGPWSVEEDAILLNFVKKNGPREWSSIRSNNLLPRTGKSCRLRWVNKLRPDLKIGCKFSAEEERVVLDLQARIGNKWAQIATHLPGRTDNDVKNFWSSRQKKLARIKHSSPGRELKSKGKGIAHKTQNLSAYKSNAIDQVAEGPSSQCSRSCSSETLKMVPIPDPMTSSPLHSLENDKTGLISSTEAQFLIEFPDIPQQLELPLLPGNNGMELIGDDEALMMNSGLFLEGPKDYKYCGDELESPDCFLDDFPDDMFDFIEKMPSQSPP</sequence>
<evidence type="ECO:0000256" key="3">
    <source>
        <dbReference type="ARBA" id="ARBA00023015"/>
    </source>
</evidence>
<evidence type="ECO:0000256" key="5">
    <source>
        <dbReference type="ARBA" id="ARBA00023163"/>
    </source>
</evidence>
<protein>
    <submittedName>
        <fullName evidence="9">Uncharacterized protein</fullName>
    </submittedName>
</protein>
<keyword evidence="6" id="KW-0539">Nucleus</keyword>
<dbReference type="FunFam" id="1.10.10.60:FF:000060">
    <property type="entry name" value="MYB transcription factor"/>
    <property type="match status" value="1"/>
</dbReference>
<dbReference type="Gene3D" id="1.10.10.60">
    <property type="entry name" value="Homeodomain-like"/>
    <property type="match status" value="2"/>
</dbReference>
<gene>
    <name evidence="9" type="ORF">DCAR_004993</name>
    <name evidence="10" type="ORF">DCAR_0205515</name>
</gene>
<dbReference type="PROSITE" id="PS51294">
    <property type="entry name" value="HTH_MYB"/>
    <property type="match status" value="2"/>
</dbReference>
<dbReference type="CDD" id="cd00167">
    <property type="entry name" value="SANT"/>
    <property type="match status" value="2"/>
</dbReference>
<dbReference type="GO" id="GO:0003677">
    <property type="term" value="F:DNA binding"/>
    <property type="evidence" value="ECO:0007669"/>
    <property type="project" value="UniProtKB-KW"/>
</dbReference>
<evidence type="ECO:0000256" key="1">
    <source>
        <dbReference type="ARBA" id="ARBA00004123"/>
    </source>
</evidence>
<dbReference type="FunFam" id="1.10.10.60:FF:000351">
    <property type="entry name" value="Transcription factor GAMYB"/>
    <property type="match status" value="1"/>
</dbReference>
<keyword evidence="11" id="KW-1185">Reference proteome</keyword>
<organism evidence="9">
    <name type="scientific">Daucus carota subsp. sativus</name>
    <name type="common">Carrot</name>
    <dbReference type="NCBI Taxonomy" id="79200"/>
    <lineage>
        <taxon>Eukaryota</taxon>
        <taxon>Viridiplantae</taxon>
        <taxon>Streptophyta</taxon>
        <taxon>Embryophyta</taxon>
        <taxon>Tracheophyta</taxon>
        <taxon>Spermatophyta</taxon>
        <taxon>Magnoliopsida</taxon>
        <taxon>eudicotyledons</taxon>
        <taxon>Gunneridae</taxon>
        <taxon>Pentapetalae</taxon>
        <taxon>asterids</taxon>
        <taxon>campanulids</taxon>
        <taxon>Apiales</taxon>
        <taxon>Apiaceae</taxon>
        <taxon>Apioideae</taxon>
        <taxon>Scandiceae</taxon>
        <taxon>Daucinae</taxon>
        <taxon>Daucus</taxon>
        <taxon>Daucus sect. Daucus</taxon>
    </lineage>
</organism>
<keyword evidence="3" id="KW-0805">Transcription regulation</keyword>
<evidence type="ECO:0000256" key="6">
    <source>
        <dbReference type="ARBA" id="ARBA00023242"/>
    </source>
</evidence>
<dbReference type="InterPro" id="IPR001005">
    <property type="entry name" value="SANT/Myb"/>
</dbReference>
<dbReference type="OMA" id="TWEIANE"/>
<evidence type="ECO:0000259" key="8">
    <source>
        <dbReference type="PROSITE" id="PS51294"/>
    </source>
</evidence>
<evidence type="ECO:0000256" key="4">
    <source>
        <dbReference type="ARBA" id="ARBA00023125"/>
    </source>
</evidence>
<dbReference type="SMART" id="SM00717">
    <property type="entry name" value="SANT"/>
    <property type="match status" value="2"/>
</dbReference>
<dbReference type="PANTHER" id="PTHR47996:SF3">
    <property type="entry name" value="TRANSCRIPTION FACTOR DUO1"/>
    <property type="match status" value="1"/>
</dbReference>
<keyword evidence="5" id="KW-0804">Transcription</keyword>
<dbReference type="InterPro" id="IPR009057">
    <property type="entry name" value="Homeodomain-like_sf"/>
</dbReference>
<name>A0A166CNX3_DAUCS</name>
<feature type="domain" description="Myb-like" evidence="7">
    <location>
        <begin position="67"/>
        <end position="110"/>
    </location>
</feature>
<proteinExistence type="predicted"/>
<dbReference type="InterPro" id="IPR017930">
    <property type="entry name" value="Myb_dom"/>
</dbReference>
<dbReference type="Gramene" id="KZN04156">
    <property type="protein sequence ID" value="KZN04156"/>
    <property type="gene ID" value="DCAR_004993"/>
</dbReference>
<dbReference type="SUPFAM" id="SSF46689">
    <property type="entry name" value="Homeodomain-like"/>
    <property type="match status" value="1"/>
</dbReference>
<dbReference type="STRING" id="79200.A0A166CNX3"/>
<dbReference type="AlphaFoldDB" id="A0A166CNX3"/>
<evidence type="ECO:0000259" key="7">
    <source>
        <dbReference type="PROSITE" id="PS50090"/>
    </source>
</evidence>
<reference evidence="9" key="1">
    <citation type="journal article" date="2016" name="Nat. Genet.">
        <title>A high-quality carrot genome assembly provides new insights into carotenoid accumulation and asterid genome evolution.</title>
        <authorList>
            <person name="Iorizzo M."/>
            <person name="Ellison S."/>
            <person name="Senalik D."/>
            <person name="Zeng P."/>
            <person name="Satapoomin P."/>
            <person name="Huang J."/>
            <person name="Bowman M."/>
            <person name="Iovene M."/>
            <person name="Sanseverino W."/>
            <person name="Cavagnaro P."/>
            <person name="Yildiz M."/>
            <person name="Macko-Podgorni A."/>
            <person name="Moranska E."/>
            <person name="Grzebelus E."/>
            <person name="Grzebelus D."/>
            <person name="Ashrafi H."/>
            <person name="Zheng Z."/>
            <person name="Cheng S."/>
            <person name="Spooner D."/>
            <person name="Van Deynze A."/>
            <person name="Simon P."/>
        </authorList>
    </citation>
    <scope>NUCLEOTIDE SEQUENCE [LARGE SCALE GENOMIC DNA]</scope>
    <source>
        <tissue evidence="9">Leaf</tissue>
    </source>
</reference>
<dbReference type="EMBL" id="CP093344">
    <property type="protein sequence ID" value="WOG86313.1"/>
    <property type="molecule type" value="Genomic_DNA"/>
</dbReference>
<dbReference type="PANTHER" id="PTHR47996">
    <property type="entry name" value="TRANSCRIPTION FACTOR DUO1"/>
    <property type="match status" value="1"/>
</dbReference>
<dbReference type="EMBL" id="LNRQ01000002">
    <property type="protein sequence ID" value="KZN04156.1"/>
    <property type="molecule type" value="Genomic_DNA"/>
</dbReference>
<feature type="domain" description="Myb-like" evidence="7">
    <location>
        <begin position="6"/>
        <end position="58"/>
    </location>
</feature>
<feature type="domain" description="HTH myb-type" evidence="8">
    <location>
        <begin position="63"/>
        <end position="114"/>
    </location>
</feature>
<evidence type="ECO:0000313" key="9">
    <source>
        <dbReference type="EMBL" id="KZN04156.1"/>
    </source>
</evidence>
<evidence type="ECO:0000313" key="10">
    <source>
        <dbReference type="EMBL" id="WOG86313.1"/>
    </source>
</evidence>
<comment type="subcellular location">
    <subcellularLocation>
        <location evidence="1">Nucleus</location>
    </subcellularLocation>
</comment>
<dbReference type="Proteomes" id="UP000077755">
    <property type="component" value="Chromosome 2"/>
</dbReference>
<evidence type="ECO:0000256" key="2">
    <source>
        <dbReference type="ARBA" id="ARBA00022737"/>
    </source>
</evidence>
<reference evidence="10" key="2">
    <citation type="submission" date="2022-03" db="EMBL/GenBank/DDBJ databases">
        <title>Draft title - Genomic analysis of global carrot germplasm unveils the trajectory of domestication and the origin of high carotenoid orange carrot.</title>
        <authorList>
            <person name="Iorizzo M."/>
            <person name="Ellison S."/>
            <person name="Senalik D."/>
            <person name="Macko-Podgorni A."/>
            <person name="Grzebelus D."/>
            <person name="Bostan H."/>
            <person name="Rolling W."/>
            <person name="Curaba J."/>
            <person name="Simon P."/>
        </authorList>
    </citation>
    <scope>NUCLEOTIDE SEQUENCE</scope>
    <source>
        <tissue evidence="10">Leaf</tissue>
    </source>
</reference>
<keyword evidence="2" id="KW-0677">Repeat</keyword>
<keyword evidence="4" id="KW-0238">DNA-binding</keyword>
<dbReference type="InterPro" id="IPR053106">
    <property type="entry name" value="Plant_Male-Germline_Reg_TFs"/>
</dbReference>
<dbReference type="Pfam" id="PF00249">
    <property type="entry name" value="Myb_DNA-binding"/>
    <property type="match status" value="2"/>
</dbReference>
<accession>A0A166CNX3</accession>